<feature type="region of interest" description="Disordered" evidence="1">
    <location>
        <begin position="81"/>
        <end position="100"/>
    </location>
</feature>
<evidence type="ECO:0000313" key="2">
    <source>
        <dbReference type="EMBL" id="OMJ29428.1"/>
    </source>
</evidence>
<protein>
    <submittedName>
        <fullName evidence="2">Uncharacterized protein</fullName>
    </submittedName>
</protein>
<dbReference type="AlphaFoldDB" id="A0A1R1YRA3"/>
<feature type="compositionally biased region" description="Basic and acidic residues" evidence="1">
    <location>
        <begin position="87"/>
        <end position="99"/>
    </location>
</feature>
<organism evidence="2 3">
    <name type="scientific">Smittium culicis</name>
    <dbReference type="NCBI Taxonomy" id="133412"/>
    <lineage>
        <taxon>Eukaryota</taxon>
        <taxon>Fungi</taxon>
        <taxon>Fungi incertae sedis</taxon>
        <taxon>Zoopagomycota</taxon>
        <taxon>Kickxellomycotina</taxon>
        <taxon>Harpellomycetes</taxon>
        <taxon>Harpellales</taxon>
        <taxon>Legeriomycetaceae</taxon>
        <taxon>Smittium</taxon>
    </lineage>
</organism>
<dbReference type="Proteomes" id="UP000187429">
    <property type="component" value="Unassembled WGS sequence"/>
</dbReference>
<dbReference type="OrthoDB" id="10315179at2759"/>
<reference evidence="3" key="1">
    <citation type="submission" date="2017-01" db="EMBL/GenBank/DDBJ databases">
        <authorList>
            <person name="Wang Y."/>
            <person name="White M."/>
            <person name="Kvist S."/>
            <person name="Moncalvo J.-M."/>
        </authorList>
    </citation>
    <scope>NUCLEOTIDE SEQUENCE [LARGE SCALE GENOMIC DNA]</scope>
    <source>
        <strain evidence="3">ID-206-W2</strain>
    </source>
</reference>
<gene>
    <name evidence="2" type="ORF">AYI69_g1071</name>
</gene>
<proteinExistence type="predicted"/>
<comment type="caution">
    <text evidence="2">The sequence shown here is derived from an EMBL/GenBank/DDBJ whole genome shotgun (WGS) entry which is preliminary data.</text>
</comment>
<evidence type="ECO:0000313" key="3">
    <source>
        <dbReference type="Proteomes" id="UP000187429"/>
    </source>
</evidence>
<sequence length="129" mass="14733">MSKLLFNSLKPRFIPTSSELVTPRILSRLISNASHINWFSTKRAYPNSNKSIKGIPRSKIKYSLPFNHLGLLDTSEKLPPSPSYIDRVNDRNARREKTQHNRFVRFATDDPTILELGTKVHANPFGNSN</sequence>
<accession>A0A1R1YRA3</accession>
<name>A0A1R1YRA3_9FUNG</name>
<dbReference type="EMBL" id="LSSM01000286">
    <property type="protein sequence ID" value="OMJ29428.1"/>
    <property type="molecule type" value="Genomic_DNA"/>
</dbReference>
<evidence type="ECO:0000256" key="1">
    <source>
        <dbReference type="SAM" id="MobiDB-lite"/>
    </source>
</evidence>
<keyword evidence="3" id="KW-1185">Reference proteome</keyword>